<evidence type="ECO:0000256" key="1">
    <source>
        <dbReference type="ARBA" id="ARBA00001947"/>
    </source>
</evidence>
<keyword evidence="9" id="KW-1185">Reference proteome</keyword>
<dbReference type="InterPro" id="IPR006462">
    <property type="entry name" value="MS5"/>
</dbReference>
<comment type="subunit">
    <text evidence="3">Homodimer.</text>
</comment>
<dbReference type="InterPro" id="IPR050202">
    <property type="entry name" value="Cyt/Deoxycyt_deaminase"/>
</dbReference>
<dbReference type="CDD" id="cd01283">
    <property type="entry name" value="cytidine_deaminase"/>
    <property type="match status" value="2"/>
</dbReference>
<dbReference type="NCBIfam" id="TIGR01572">
    <property type="entry name" value="A_thl_para_3677"/>
    <property type="match status" value="1"/>
</dbReference>
<dbReference type="GO" id="GO:0005829">
    <property type="term" value="C:cytosol"/>
    <property type="evidence" value="ECO:0007669"/>
    <property type="project" value="TreeGrafter"/>
</dbReference>
<dbReference type="FunFam" id="3.40.140.10:FF:000145">
    <property type="entry name" value="Probable inactive cytidine deaminase 4"/>
    <property type="match status" value="1"/>
</dbReference>
<evidence type="ECO:0000256" key="4">
    <source>
        <dbReference type="ARBA" id="ARBA00022723"/>
    </source>
</evidence>
<dbReference type="Pfam" id="PF04776">
    <property type="entry name" value="protein_MS5"/>
    <property type="match status" value="1"/>
</dbReference>
<feature type="domain" description="CMP/dCMP-type deaminase" evidence="7">
    <location>
        <begin position="186"/>
        <end position="326"/>
    </location>
</feature>
<dbReference type="InterPro" id="IPR006263">
    <property type="entry name" value="Cyt_deam_dimer"/>
</dbReference>
<accession>A0A8S2AU21</accession>
<dbReference type="InterPro" id="IPR016192">
    <property type="entry name" value="APOBEC/CMP_deaminase_Zn-bd"/>
</dbReference>
<comment type="similarity">
    <text evidence="2">Belongs to the cytidine and deoxycytidylate deaminase family.</text>
</comment>
<dbReference type="Gene3D" id="3.40.140.10">
    <property type="entry name" value="Cytidine Deaminase, domain 2"/>
    <property type="match status" value="2"/>
</dbReference>
<dbReference type="Pfam" id="PF08211">
    <property type="entry name" value="dCMP_cyt_deam_2"/>
    <property type="match status" value="2"/>
</dbReference>
<dbReference type="PANTHER" id="PTHR11644">
    <property type="entry name" value="CYTIDINE DEAMINASE"/>
    <property type="match status" value="1"/>
</dbReference>
<dbReference type="PROSITE" id="PS00903">
    <property type="entry name" value="CYT_DCMP_DEAMINASES_1"/>
    <property type="match status" value="1"/>
</dbReference>
<dbReference type="GO" id="GO:0072527">
    <property type="term" value="P:pyrimidine-containing compound metabolic process"/>
    <property type="evidence" value="ECO:0007669"/>
    <property type="project" value="UniProtKB-ARBA"/>
</dbReference>
<evidence type="ECO:0000256" key="5">
    <source>
        <dbReference type="ARBA" id="ARBA00022801"/>
    </source>
</evidence>
<dbReference type="GO" id="GO:0008270">
    <property type="term" value="F:zinc ion binding"/>
    <property type="evidence" value="ECO:0007669"/>
    <property type="project" value="InterPro"/>
</dbReference>
<sequence>MALPLRSILAPNETEFSGDFTAETIMPLINRALPLARTLNPQLPRVVVGRGSSGRTFLGVNVDLRGLPLHYSIHAEQFLVVNLALHNERKLNCLAIFAGGTFFYAPCGHCCHFLQEIRDASNTQILITDPLFRQNSMPLSTFLPQKYFSVYNEVPEYFARLLDHNRRNGLTLIDPNPIREICVNSDSCNHLKCRALNAANRSYAPYSNCPSGVALMDHQGKVYSGWYMESVAYNPSLGPVQNYKESAALYKFAQLGPVQAALVDFVTNGGGHEFDKIVQAVLVEKRVAMFSQVARARKIIKKIAHDSCVFKVLHCPEPDMEAVDEPPLRKRKVEETIVSHDVVSSGFISEEEWDLMLTYVFRVVFFVYNSANNDYYRDADIVGICARVGLHWYNFHKGSNLMLMHVDKYNSRFCALMTYHITAEAVDPDNDSHFTFQTCVTQATCKNDEDLRILTEVCRIKPKIQGIGDKPKRWNGEAIDDFYKGNLPKWISDDALMPCSEQDQFYEVQESEIREHNWLNLYTEIALYSLWEGDLRLESCVPLQIMKVIVETREAVESKEKLMAGNAIFYISFRYSNAPHGPPQDHRAIVRRTVDGIPGHVSLEFKCWLQDL</sequence>
<dbReference type="PROSITE" id="PS51747">
    <property type="entry name" value="CYT_DCMP_DEAMINASES_2"/>
    <property type="match status" value="2"/>
</dbReference>
<feature type="domain" description="CMP/dCMP-type deaminase" evidence="7">
    <location>
        <begin position="20"/>
        <end position="139"/>
    </location>
</feature>
<organism evidence="8 9">
    <name type="scientific">Arabidopsis arenosa</name>
    <name type="common">Sand rock-cress</name>
    <name type="synonym">Cardaminopsis arenosa</name>
    <dbReference type="NCBI Taxonomy" id="38785"/>
    <lineage>
        <taxon>Eukaryota</taxon>
        <taxon>Viridiplantae</taxon>
        <taxon>Streptophyta</taxon>
        <taxon>Embryophyta</taxon>
        <taxon>Tracheophyta</taxon>
        <taxon>Spermatophyta</taxon>
        <taxon>Magnoliopsida</taxon>
        <taxon>eudicotyledons</taxon>
        <taxon>Gunneridae</taxon>
        <taxon>Pentapetalae</taxon>
        <taxon>rosids</taxon>
        <taxon>malvids</taxon>
        <taxon>Brassicales</taxon>
        <taxon>Brassicaceae</taxon>
        <taxon>Camelineae</taxon>
        <taxon>Arabidopsis</taxon>
    </lineage>
</organism>
<evidence type="ECO:0000256" key="6">
    <source>
        <dbReference type="ARBA" id="ARBA00022833"/>
    </source>
</evidence>
<dbReference type="Proteomes" id="UP000682877">
    <property type="component" value="Chromosome 7"/>
</dbReference>
<dbReference type="GO" id="GO:0042802">
    <property type="term" value="F:identical protein binding"/>
    <property type="evidence" value="ECO:0007669"/>
    <property type="project" value="UniProtKB-ARBA"/>
</dbReference>
<keyword evidence="5" id="KW-0378">Hydrolase</keyword>
<proteinExistence type="inferred from homology"/>
<keyword evidence="4" id="KW-0479">Metal-binding</keyword>
<dbReference type="GO" id="GO:0004126">
    <property type="term" value="F:cytidine deaminase activity"/>
    <property type="evidence" value="ECO:0007669"/>
    <property type="project" value="UniProtKB-EC"/>
</dbReference>
<comment type="cofactor">
    <cofactor evidence="1">
        <name>Zn(2+)</name>
        <dbReference type="ChEBI" id="CHEBI:29105"/>
    </cofactor>
</comment>
<evidence type="ECO:0000256" key="2">
    <source>
        <dbReference type="ARBA" id="ARBA00006576"/>
    </source>
</evidence>
<dbReference type="AlphaFoldDB" id="A0A8S2AU21"/>
<dbReference type="NCBIfam" id="TIGR01355">
    <property type="entry name" value="cyt_deam_dimer"/>
    <property type="match status" value="1"/>
</dbReference>
<evidence type="ECO:0000256" key="3">
    <source>
        <dbReference type="ARBA" id="ARBA00011738"/>
    </source>
</evidence>
<gene>
    <name evidence="8" type="ORF">AARE701A_LOCUS18130</name>
</gene>
<dbReference type="InterPro" id="IPR002125">
    <property type="entry name" value="CMP_dCMP_dom"/>
</dbReference>
<dbReference type="GO" id="GO:0055086">
    <property type="term" value="P:nucleobase-containing small molecule metabolic process"/>
    <property type="evidence" value="ECO:0007669"/>
    <property type="project" value="UniProtKB-ARBA"/>
</dbReference>
<dbReference type="SUPFAM" id="SSF53927">
    <property type="entry name" value="Cytidine deaminase-like"/>
    <property type="match status" value="2"/>
</dbReference>
<keyword evidence="6" id="KW-0862">Zinc</keyword>
<dbReference type="InterPro" id="IPR016193">
    <property type="entry name" value="Cytidine_deaminase-like"/>
</dbReference>
<reference evidence="8" key="1">
    <citation type="submission" date="2021-01" db="EMBL/GenBank/DDBJ databases">
        <authorList>
            <person name="Bezrukov I."/>
        </authorList>
    </citation>
    <scope>NUCLEOTIDE SEQUENCE</scope>
</reference>
<protein>
    <recommendedName>
        <fullName evidence="7">CMP/dCMP-type deaminase domain-containing protein</fullName>
    </recommendedName>
</protein>
<evidence type="ECO:0000313" key="8">
    <source>
        <dbReference type="EMBL" id="CAE6169585.1"/>
    </source>
</evidence>
<dbReference type="EMBL" id="LR999457">
    <property type="protein sequence ID" value="CAE6169585.1"/>
    <property type="molecule type" value="Genomic_DNA"/>
</dbReference>
<evidence type="ECO:0000313" key="9">
    <source>
        <dbReference type="Proteomes" id="UP000682877"/>
    </source>
</evidence>
<dbReference type="PANTHER" id="PTHR11644:SF28">
    <property type="entry name" value="CYTIDINE DEAMINASE 8-RELATED"/>
    <property type="match status" value="1"/>
</dbReference>
<name>A0A8S2AU21_ARAAE</name>
<evidence type="ECO:0000259" key="7">
    <source>
        <dbReference type="PROSITE" id="PS51747"/>
    </source>
</evidence>
<dbReference type="InterPro" id="IPR013171">
    <property type="entry name" value="Cyd/dCyd_deaminase_Zn-bd"/>
</dbReference>